<keyword evidence="1" id="KW-0677">Repeat</keyword>
<dbReference type="Proteomes" id="UP000002791">
    <property type="component" value="Chromosome"/>
</dbReference>
<accession>H5XE15</accession>
<keyword evidence="4" id="KW-1185">Reference proteome</keyword>
<dbReference type="SUPFAM" id="SSF81923">
    <property type="entry name" value="Double Clp-N motif"/>
    <property type="match status" value="2"/>
</dbReference>
<dbReference type="InterPro" id="IPR036628">
    <property type="entry name" value="Clp_N_dom_sf"/>
</dbReference>
<evidence type="ECO:0000313" key="4">
    <source>
        <dbReference type="Proteomes" id="UP000002791"/>
    </source>
</evidence>
<proteinExistence type="predicted"/>
<evidence type="ECO:0000313" key="3">
    <source>
        <dbReference type="EMBL" id="EHR59246.1"/>
    </source>
</evidence>
<dbReference type="PROSITE" id="PS51903">
    <property type="entry name" value="CLP_R"/>
    <property type="match status" value="1"/>
</dbReference>
<gene>
    <name evidence="3" type="ORF">SaccyDRAFT_0311</name>
</gene>
<dbReference type="RefSeq" id="WP_005452962.1">
    <property type="nucleotide sequence ID" value="NZ_CM001440.1"/>
</dbReference>
<dbReference type="eggNOG" id="COG0542">
    <property type="taxonomic scope" value="Bacteria"/>
</dbReference>
<evidence type="ECO:0000259" key="2">
    <source>
        <dbReference type="PROSITE" id="PS51903"/>
    </source>
</evidence>
<name>H5XE15_9PSEU</name>
<dbReference type="EMBL" id="CM001440">
    <property type="protein sequence ID" value="EHR59246.1"/>
    <property type="molecule type" value="Genomic_DNA"/>
</dbReference>
<organism evidence="3 4">
    <name type="scientific">Saccharomonospora cyanea NA-134</name>
    <dbReference type="NCBI Taxonomy" id="882082"/>
    <lineage>
        <taxon>Bacteria</taxon>
        <taxon>Bacillati</taxon>
        <taxon>Actinomycetota</taxon>
        <taxon>Actinomycetes</taxon>
        <taxon>Pseudonocardiales</taxon>
        <taxon>Pseudonocardiaceae</taxon>
        <taxon>Saccharomonospora</taxon>
    </lineage>
</organism>
<protein>
    <submittedName>
        <fullName evidence="3">Clp amino terminal domain-containing protein</fullName>
    </submittedName>
</protein>
<dbReference type="OrthoDB" id="3628183at2"/>
<feature type="domain" description="Clp R" evidence="2">
    <location>
        <begin position="2"/>
        <end position="177"/>
    </location>
</feature>
<dbReference type="STRING" id="882082.SaccyDRAFT_0311"/>
<reference evidence="3 4" key="1">
    <citation type="submission" date="2011-11" db="EMBL/GenBank/DDBJ databases">
        <title>The Noncontiguous Finished sequence of Saccharomonospora cyanea NA-134.</title>
        <authorList>
            <consortium name="US DOE Joint Genome Institute"/>
            <person name="Lucas S."/>
            <person name="Han J."/>
            <person name="Lapidus A."/>
            <person name="Cheng J.-F."/>
            <person name="Goodwin L."/>
            <person name="Pitluck S."/>
            <person name="Peters L."/>
            <person name="Ovchinnikova G."/>
            <person name="Lu M."/>
            <person name="Detter J.C."/>
            <person name="Han C."/>
            <person name="Tapia R."/>
            <person name="Land M."/>
            <person name="Hauser L."/>
            <person name="Kyrpides N."/>
            <person name="Ivanova N."/>
            <person name="Pagani I."/>
            <person name="Brambilla E.-M."/>
            <person name="Klenk H.-P."/>
            <person name="Woyke T."/>
        </authorList>
    </citation>
    <scope>NUCLEOTIDE SEQUENCE [LARGE SCALE GENOMIC DNA]</scope>
    <source>
        <strain evidence="3 4">NA-134</strain>
    </source>
</reference>
<sequence>MFERFDRAVKDVVVGSQTIAVEQGCPHVDSSHLAYALLRQPVGAVHRVLAENGVEPGMVEAELDKTRRRGGVSDAEVEALAAVGIDVEDMLDRLGRDHDESSGPRRRRGFFGGHLPFTDATRRVLLRSLEEAKELGEKRITVDHLLLATLGVQGPVADVLADAGVTRSAVRRHLGTA</sequence>
<dbReference type="HOGENOM" id="CLU_090963_2_1_11"/>
<dbReference type="Pfam" id="PF02861">
    <property type="entry name" value="Clp_N"/>
    <property type="match status" value="2"/>
</dbReference>
<dbReference type="InterPro" id="IPR004176">
    <property type="entry name" value="Clp_R_N"/>
</dbReference>
<dbReference type="Gene3D" id="1.10.1780.10">
    <property type="entry name" value="Clp, N-terminal domain"/>
    <property type="match status" value="2"/>
</dbReference>
<dbReference type="AlphaFoldDB" id="H5XE15"/>
<evidence type="ECO:0000256" key="1">
    <source>
        <dbReference type="PROSITE-ProRule" id="PRU01251"/>
    </source>
</evidence>